<keyword evidence="5" id="KW-1185">Reference proteome</keyword>
<evidence type="ECO:0000256" key="2">
    <source>
        <dbReference type="ARBA" id="ARBA00022917"/>
    </source>
</evidence>
<dbReference type="SUPFAM" id="SSF55159">
    <property type="entry name" value="eIF1-like"/>
    <property type="match status" value="1"/>
</dbReference>
<dbReference type="GO" id="GO:0006417">
    <property type="term" value="P:regulation of translation"/>
    <property type="evidence" value="ECO:0007669"/>
    <property type="project" value="UniProtKB-KW"/>
</dbReference>
<keyword evidence="1" id="KW-0810">Translation regulation</keyword>
<reference evidence="4 5" key="1">
    <citation type="journal article" date="2011" name="J. Bacteriol.">
        <title>Complete genome sequence of 'Vulcanisaeta moutnovskia' strain 768-28, a novel member of the hyperthermophilic crenarchaeal genus vulcanisaeta.</title>
        <authorList>
            <person name="Gumerov V.M."/>
            <person name="Mardanov A.V."/>
            <person name="Beletsky A.V."/>
            <person name="Prokofeva M.I."/>
            <person name="Bonch-Osmolovskaya E.A."/>
            <person name="Ravin N.V."/>
            <person name="Skryabin K.G."/>
        </authorList>
    </citation>
    <scope>NUCLEOTIDE SEQUENCE [LARGE SCALE GENOMIC DNA]</scope>
    <source>
        <strain evidence="4 5">768-28</strain>
    </source>
</reference>
<accession>F0QT83</accession>
<dbReference type="eggNOG" id="arCOG04223">
    <property type="taxonomic scope" value="Archaea"/>
</dbReference>
<dbReference type="CDD" id="cd11567">
    <property type="entry name" value="YciH_like"/>
    <property type="match status" value="1"/>
</dbReference>
<evidence type="ECO:0000259" key="3">
    <source>
        <dbReference type="PROSITE" id="PS50296"/>
    </source>
</evidence>
<sequence>MPGLVLWSMSGEDQGDIVDELLSSVLGGESGNEAEIAKEQALVRVRVERRKRHLVTVIEFDSSDVKSLDINGIAKELKRRLAAGGTVRENSIEVQGDQRQRVKKLLVEMGFREENILIDETIVET</sequence>
<evidence type="ECO:0000313" key="4">
    <source>
        <dbReference type="EMBL" id="ADY01672.1"/>
    </source>
</evidence>
<protein>
    <submittedName>
        <fullName evidence="4">Translation initiation factor SUI1</fullName>
    </submittedName>
</protein>
<evidence type="ECO:0000256" key="1">
    <source>
        <dbReference type="ARBA" id="ARBA00022845"/>
    </source>
</evidence>
<gene>
    <name evidence="4" type="ordered locus">VMUT_1467</name>
</gene>
<dbReference type="Gene3D" id="3.30.780.10">
    <property type="entry name" value="SUI1-like domain"/>
    <property type="match status" value="1"/>
</dbReference>
<dbReference type="GO" id="GO:0003743">
    <property type="term" value="F:translation initiation factor activity"/>
    <property type="evidence" value="ECO:0007669"/>
    <property type="project" value="UniProtKB-KW"/>
</dbReference>
<dbReference type="InterPro" id="IPR005872">
    <property type="entry name" value="SUI1_arc_bac"/>
</dbReference>
<proteinExistence type="predicted"/>
<keyword evidence="4" id="KW-0396">Initiation factor</keyword>
<dbReference type="HOGENOM" id="CLU_082805_6_1_2"/>
<dbReference type="AlphaFoldDB" id="F0QT83"/>
<keyword evidence="2" id="KW-0648">Protein biosynthesis</keyword>
<dbReference type="Pfam" id="PF01253">
    <property type="entry name" value="SUI1"/>
    <property type="match status" value="1"/>
</dbReference>
<dbReference type="STRING" id="985053.VMUT_1467"/>
<feature type="domain" description="SUI1" evidence="3">
    <location>
        <begin position="42"/>
        <end position="110"/>
    </location>
</feature>
<name>F0QT83_VULM7</name>
<dbReference type="KEGG" id="vmo:VMUT_1467"/>
<dbReference type="EMBL" id="CP002529">
    <property type="protein sequence ID" value="ADY01672.1"/>
    <property type="molecule type" value="Genomic_DNA"/>
</dbReference>
<dbReference type="Proteomes" id="UP000007485">
    <property type="component" value="Chromosome"/>
</dbReference>
<organism evidence="4 5">
    <name type="scientific">Vulcanisaeta moutnovskia (strain 768-28)</name>
    <dbReference type="NCBI Taxonomy" id="985053"/>
    <lineage>
        <taxon>Archaea</taxon>
        <taxon>Thermoproteota</taxon>
        <taxon>Thermoprotei</taxon>
        <taxon>Thermoproteales</taxon>
        <taxon>Thermoproteaceae</taxon>
        <taxon>Vulcanisaeta</taxon>
    </lineage>
</organism>
<dbReference type="InterPro" id="IPR036877">
    <property type="entry name" value="SUI1_dom_sf"/>
</dbReference>
<dbReference type="InterPro" id="IPR001950">
    <property type="entry name" value="SUI1"/>
</dbReference>
<evidence type="ECO:0000313" key="5">
    <source>
        <dbReference type="Proteomes" id="UP000007485"/>
    </source>
</evidence>
<dbReference type="PROSITE" id="PS50296">
    <property type="entry name" value="SUI1"/>
    <property type="match status" value="1"/>
</dbReference>